<evidence type="ECO:0000256" key="8">
    <source>
        <dbReference type="ARBA" id="ARBA00023171"/>
    </source>
</evidence>
<evidence type="ECO:0000256" key="6">
    <source>
        <dbReference type="ARBA" id="ARBA00022741"/>
    </source>
</evidence>
<dbReference type="InterPro" id="IPR027417">
    <property type="entry name" value="P-loop_NTPase"/>
</dbReference>
<dbReference type="InterPro" id="IPR003593">
    <property type="entry name" value="AAA+_ATPase"/>
</dbReference>
<evidence type="ECO:0000256" key="4">
    <source>
        <dbReference type="ARBA" id="ARBA00022531"/>
    </source>
</evidence>
<dbReference type="GeneID" id="24286242"/>
<evidence type="ECO:0000259" key="9">
    <source>
        <dbReference type="SMART" id="SM00382"/>
    </source>
</evidence>
<evidence type="ECO:0000256" key="1">
    <source>
        <dbReference type="ARBA" id="ARBA00005173"/>
    </source>
</evidence>
<accession>A0A0F7QZQ9</accession>
<dbReference type="SUPFAM" id="SSF52540">
    <property type="entry name" value="P-loop containing nucleoside triphosphate hydrolases"/>
    <property type="match status" value="1"/>
</dbReference>
<dbReference type="Gene3D" id="1.10.8.80">
    <property type="entry name" value="Magnesium chelatase subunit I, C-Terminal domain"/>
    <property type="match status" value="1"/>
</dbReference>
<dbReference type="EC" id="6.6.1.1" evidence="3"/>
<proteinExistence type="inferred from homology"/>
<dbReference type="FunFam" id="3.40.50.300:FF:000601">
    <property type="entry name" value="Mg-protoporphyrin IX chelatase"/>
    <property type="match status" value="1"/>
</dbReference>
<dbReference type="InterPro" id="IPR045006">
    <property type="entry name" value="CHLI-like"/>
</dbReference>
<dbReference type="Pfam" id="PF01078">
    <property type="entry name" value="Mg_chelatase"/>
    <property type="match status" value="1"/>
</dbReference>
<keyword evidence="8" id="KW-0149">Chlorophyll biosynthesis</keyword>
<dbReference type="RefSeq" id="YP_009139342.1">
    <property type="nucleotide sequence ID" value="NC_027093.1"/>
</dbReference>
<dbReference type="EMBL" id="LC008447">
    <property type="protein sequence ID" value="BAR72316.1"/>
    <property type="molecule type" value="Genomic_DNA"/>
</dbReference>
<dbReference type="PANTHER" id="PTHR32039:SF9">
    <property type="entry name" value="MAGNESIUM-CHELATASE SUBUNIT CHLI-2, CHLOROPLASTIC"/>
    <property type="match status" value="1"/>
</dbReference>
<feature type="domain" description="AAA+ ATPase" evidence="9">
    <location>
        <begin position="35"/>
        <end position="217"/>
    </location>
</feature>
<evidence type="ECO:0000256" key="5">
    <source>
        <dbReference type="ARBA" id="ARBA00022598"/>
    </source>
</evidence>
<dbReference type="AlphaFoldDB" id="A0A0F7QZQ9"/>
<evidence type="ECO:0000256" key="7">
    <source>
        <dbReference type="ARBA" id="ARBA00022840"/>
    </source>
</evidence>
<evidence type="ECO:0000256" key="3">
    <source>
        <dbReference type="ARBA" id="ARBA00012825"/>
    </source>
</evidence>
<dbReference type="UniPathway" id="UPA00668"/>
<evidence type="ECO:0000256" key="2">
    <source>
        <dbReference type="ARBA" id="ARBA00005799"/>
    </source>
</evidence>
<name>A0A0F7QZQ9_LEPCH</name>
<comment type="similarity">
    <text evidence="2">Belongs to the Mg-chelatase subunits D/I family.</text>
</comment>
<evidence type="ECO:0000313" key="10">
    <source>
        <dbReference type="EMBL" id="BAR72316.1"/>
    </source>
</evidence>
<protein>
    <recommendedName>
        <fullName evidence="3">magnesium chelatase</fullName>
        <ecNumber evidence="3">6.6.1.1</ecNumber>
    </recommendedName>
</protein>
<keyword evidence="10" id="KW-0934">Plastid</keyword>
<comment type="pathway">
    <text evidence="1">Porphyrin-containing compound metabolism; chlorophyll biosynthesis.</text>
</comment>
<dbReference type="Gene3D" id="3.40.50.300">
    <property type="entry name" value="P-loop containing nucleotide triphosphate hydrolases"/>
    <property type="match status" value="1"/>
</dbReference>
<dbReference type="GO" id="GO:0016851">
    <property type="term" value="F:magnesium chelatase activity"/>
    <property type="evidence" value="ECO:0007669"/>
    <property type="project" value="UniProtKB-EC"/>
</dbReference>
<reference evidence="10" key="1">
    <citation type="submission" date="2014-10" db="EMBL/GenBank/DDBJ databases">
        <title>The plastid genome of Lepidodinium chlorophorum.</title>
        <authorList>
            <person name="Kamikawa R."/>
            <person name="Tanifuji G."/>
            <person name="Kawachi M."/>
            <person name="Miyashita M."/>
            <person name="Hashimoto T."/>
            <person name="Inagaki Y."/>
        </authorList>
    </citation>
    <scope>NUCLEOTIDE SEQUENCE</scope>
</reference>
<dbReference type="GO" id="GO:0015979">
    <property type="term" value="P:photosynthesis"/>
    <property type="evidence" value="ECO:0007669"/>
    <property type="project" value="UniProtKB-KW"/>
</dbReference>
<organism evidence="10">
    <name type="scientific">Lepidodinium chlorophorum</name>
    <name type="common">Dinoflagellate</name>
    <name type="synonym">Gymnodinium chlorophorum</name>
    <dbReference type="NCBI Taxonomy" id="107758"/>
    <lineage>
        <taxon>Eukaryota</taxon>
        <taxon>Sar</taxon>
        <taxon>Alveolata</taxon>
        <taxon>Dinophyceae</taxon>
        <taxon>Gymnodiniales</taxon>
        <taxon>Gymnodiniaceae</taxon>
        <taxon>Lepidodinium</taxon>
    </lineage>
</organism>
<keyword evidence="6" id="KW-0547">Nucleotide-binding</keyword>
<dbReference type="PANTHER" id="PTHR32039">
    <property type="entry name" value="MAGNESIUM-CHELATASE SUBUNIT CHLI"/>
    <property type="match status" value="1"/>
</dbReference>
<geneLocation type="chloroplast" evidence="10"/>
<dbReference type="GO" id="GO:0005524">
    <property type="term" value="F:ATP binding"/>
    <property type="evidence" value="ECO:0007669"/>
    <property type="project" value="UniProtKB-KW"/>
</dbReference>
<dbReference type="SMART" id="SM00382">
    <property type="entry name" value="AAA"/>
    <property type="match status" value="1"/>
</dbReference>
<keyword evidence="10" id="KW-0150">Chloroplast</keyword>
<sequence>MNTNTYKTHPVFPFTAIIGQENIKISLVLNVLDPKIGGVMVMGDRGCGKSTTVRALIDLLPDIEVVVDDPFQSHPMDQDLISIEVRQRKIAGEKLFTQFRKTPIVNLPLRATEDRVCGTIDIEQALLSGIKAFEAGLLAQANRGILYIDEVNLLDDHLIDVLLDSAASGWNVVEREGISISHPARFILIGSGNPEEGELRPQLLDRFGLHTQIETTRAPELRAEIVIRRAKFDGSPYEFRQNWESRQDEMRRAIIIGSQLLKAKRITIDYKFRLKISELCGVLKIDGLRGDIAVNRAAMAYRAFLVGKKLATNPFLNHDIFQTFYVEIRDLKHIVPLALTHRMRKNPLQTPGHNVMSLINILNDLQRSIFLLLLQKRIYKLLNTNICKNDSAGIFQSNFQQKLLENNTPMDFSKFGI</sequence>
<keyword evidence="7" id="KW-0067">ATP-binding</keyword>
<keyword evidence="5" id="KW-0436">Ligase</keyword>
<keyword evidence="4" id="KW-0602">Photosynthesis</keyword>
<dbReference type="GO" id="GO:0015995">
    <property type="term" value="P:chlorophyll biosynthetic process"/>
    <property type="evidence" value="ECO:0007669"/>
    <property type="project" value="UniProtKB-UniPathway"/>
</dbReference>
<gene>
    <name evidence="10" type="primary">chlI</name>
</gene>
<dbReference type="InterPro" id="IPR000523">
    <property type="entry name" value="Mg_chelatse_chII-like_cat_dom"/>
</dbReference>